<dbReference type="AlphaFoldDB" id="A0A0C9ZFP7"/>
<evidence type="ECO:0000313" key="2">
    <source>
        <dbReference type="EMBL" id="KIK21282.1"/>
    </source>
</evidence>
<reference evidence="2 3" key="1">
    <citation type="submission" date="2014-04" db="EMBL/GenBank/DDBJ databases">
        <authorList>
            <consortium name="DOE Joint Genome Institute"/>
            <person name="Kuo A."/>
            <person name="Kohler A."/>
            <person name="Costa M.D."/>
            <person name="Nagy L.G."/>
            <person name="Floudas D."/>
            <person name="Copeland A."/>
            <person name="Barry K.W."/>
            <person name="Cichocki N."/>
            <person name="Veneault-Fourrey C."/>
            <person name="LaButti K."/>
            <person name="Lindquist E.A."/>
            <person name="Lipzen A."/>
            <person name="Lundell T."/>
            <person name="Morin E."/>
            <person name="Murat C."/>
            <person name="Sun H."/>
            <person name="Tunlid A."/>
            <person name="Henrissat B."/>
            <person name="Grigoriev I.V."/>
            <person name="Hibbett D.S."/>
            <person name="Martin F."/>
            <person name="Nordberg H.P."/>
            <person name="Cantor M.N."/>
            <person name="Hua S.X."/>
        </authorList>
    </citation>
    <scope>NUCLEOTIDE SEQUENCE [LARGE SCALE GENOMIC DNA]</scope>
    <source>
        <strain evidence="2 3">441</strain>
    </source>
</reference>
<accession>A0A0C9ZFP7</accession>
<keyword evidence="3" id="KW-1185">Reference proteome</keyword>
<dbReference type="Proteomes" id="UP000054018">
    <property type="component" value="Unassembled WGS sequence"/>
</dbReference>
<dbReference type="EMBL" id="KN833753">
    <property type="protein sequence ID" value="KIK21282.1"/>
    <property type="molecule type" value="Genomic_DNA"/>
</dbReference>
<feature type="region of interest" description="Disordered" evidence="1">
    <location>
        <begin position="1"/>
        <end position="23"/>
    </location>
</feature>
<name>A0A0C9ZFP7_9AGAM</name>
<evidence type="ECO:0000313" key="3">
    <source>
        <dbReference type="Proteomes" id="UP000054018"/>
    </source>
</evidence>
<evidence type="ECO:0000256" key="1">
    <source>
        <dbReference type="SAM" id="MobiDB-lite"/>
    </source>
</evidence>
<gene>
    <name evidence="2" type="ORF">PISMIDRAFT_681515</name>
</gene>
<dbReference type="HOGENOM" id="CLU_2980019_0_0_1"/>
<organism evidence="2 3">
    <name type="scientific">Pisolithus microcarpus 441</name>
    <dbReference type="NCBI Taxonomy" id="765257"/>
    <lineage>
        <taxon>Eukaryota</taxon>
        <taxon>Fungi</taxon>
        <taxon>Dikarya</taxon>
        <taxon>Basidiomycota</taxon>
        <taxon>Agaricomycotina</taxon>
        <taxon>Agaricomycetes</taxon>
        <taxon>Agaricomycetidae</taxon>
        <taxon>Boletales</taxon>
        <taxon>Sclerodermatineae</taxon>
        <taxon>Pisolithaceae</taxon>
        <taxon>Pisolithus</taxon>
    </lineage>
</organism>
<reference evidence="3" key="2">
    <citation type="submission" date="2015-01" db="EMBL/GenBank/DDBJ databases">
        <title>Evolutionary Origins and Diversification of the Mycorrhizal Mutualists.</title>
        <authorList>
            <consortium name="DOE Joint Genome Institute"/>
            <consortium name="Mycorrhizal Genomics Consortium"/>
            <person name="Kohler A."/>
            <person name="Kuo A."/>
            <person name="Nagy L.G."/>
            <person name="Floudas D."/>
            <person name="Copeland A."/>
            <person name="Barry K.W."/>
            <person name="Cichocki N."/>
            <person name="Veneault-Fourrey C."/>
            <person name="LaButti K."/>
            <person name="Lindquist E.A."/>
            <person name="Lipzen A."/>
            <person name="Lundell T."/>
            <person name="Morin E."/>
            <person name="Murat C."/>
            <person name="Riley R."/>
            <person name="Ohm R."/>
            <person name="Sun H."/>
            <person name="Tunlid A."/>
            <person name="Henrissat B."/>
            <person name="Grigoriev I.V."/>
            <person name="Hibbett D.S."/>
            <person name="Martin F."/>
        </authorList>
    </citation>
    <scope>NUCLEOTIDE SEQUENCE [LARGE SCALE GENOMIC DNA]</scope>
    <source>
        <strain evidence="3">441</strain>
    </source>
</reference>
<sequence>MAELDCGSLQIEPSYRGPSTPSLPQINPLTVAYSHRAPLTQECACKFHMSSRGIKDFT</sequence>
<proteinExistence type="predicted"/>
<protein>
    <submittedName>
        <fullName evidence="2">Uncharacterized protein</fullName>
    </submittedName>
</protein>